<keyword evidence="5" id="KW-0479">Metal-binding</keyword>
<feature type="domain" description="C2H2-type" evidence="18">
    <location>
        <begin position="122"/>
        <end position="145"/>
    </location>
</feature>
<dbReference type="GO" id="GO:0039616">
    <property type="term" value="C:T=2 icosahedral viral capsid"/>
    <property type="evidence" value="ECO:0007669"/>
    <property type="project" value="UniProtKB-KW"/>
</dbReference>
<evidence type="ECO:0000256" key="4">
    <source>
        <dbReference type="ARBA" id="ARBA00022664"/>
    </source>
</evidence>
<evidence type="ECO:0000256" key="11">
    <source>
        <dbReference type="ARBA" id="ARBA00022840"/>
    </source>
</evidence>
<dbReference type="GO" id="GO:0016787">
    <property type="term" value="F:hydrolase activity"/>
    <property type="evidence" value="ECO:0007669"/>
    <property type="project" value="UniProtKB-KW"/>
</dbReference>
<evidence type="ECO:0000259" key="18">
    <source>
        <dbReference type="PROSITE" id="PS50157"/>
    </source>
</evidence>
<feature type="compositionally biased region" description="Basic residues" evidence="17">
    <location>
        <begin position="1"/>
        <end position="13"/>
    </location>
</feature>
<keyword evidence="12" id="KW-0946">Virion</keyword>
<keyword evidence="9" id="KW-0347">Helicase</keyword>
<evidence type="ECO:0000256" key="16">
    <source>
        <dbReference type="PROSITE-ProRule" id="PRU00042"/>
    </source>
</evidence>
<keyword evidence="20" id="KW-1185">Reference proteome</keyword>
<evidence type="ECO:0000256" key="7">
    <source>
        <dbReference type="ARBA" id="ARBA00022771"/>
    </source>
</evidence>
<dbReference type="GO" id="GO:0005524">
    <property type="term" value="F:ATP binding"/>
    <property type="evidence" value="ECO:0007669"/>
    <property type="project" value="UniProtKB-KW"/>
</dbReference>
<dbReference type="GO" id="GO:0003724">
    <property type="term" value="F:RNA helicase activity"/>
    <property type="evidence" value="ECO:0007669"/>
    <property type="project" value="InterPro"/>
</dbReference>
<evidence type="ECO:0000256" key="13">
    <source>
        <dbReference type="ARBA" id="ARBA00022996"/>
    </source>
</evidence>
<organism evidence="19 20">
    <name type="scientific">Baboon orthoreovirus</name>
    <dbReference type="NCBI Taxonomy" id="75888"/>
    <lineage>
        <taxon>Viruses</taxon>
        <taxon>Riboviria</taxon>
        <taxon>Orthornavirae</taxon>
        <taxon>Duplornaviricota</taxon>
        <taxon>Resentoviricetes</taxon>
        <taxon>Reovirales</taxon>
        <taxon>Spinareoviridae</taxon>
        <taxon>Orthoreovirus</taxon>
        <taxon>Orthoreovirus papionis</taxon>
    </lineage>
</organism>
<dbReference type="KEGG" id="vg:11029898"/>
<keyword evidence="2" id="KW-0167">Capsid protein</keyword>
<evidence type="ECO:0000313" key="20">
    <source>
        <dbReference type="Proteomes" id="UP000118514"/>
    </source>
</evidence>
<dbReference type="GeneID" id="11029898"/>
<evidence type="ECO:0000313" key="19">
    <source>
        <dbReference type="EMBL" id="AEK86191.1"/>
    </source>
</evidence>
<dbReference type="Proteomes" id="UP000118514">
    <property type="component" value="Genome"/>
</dbReference>
<keyword evidence="13" id="KW-1153">Inner capsid protein</keyword>
<protein>
    <submittedName>
        <fullName evidence="19">Core shell protein</fullName>
    </submittedName>
</protein>
<name>G0YZM1_9REOV</name>
<dbReference type="RefSeq" id="YP_004769549.1">
    <property type="nucleotide sequence ID" value="NC_015879.1"/>
</dbReference>
<dbReference type="Pfam" id="PF22033">
    <property type="entry name" value="Lamba1_VP3"/>
    <property type="match status" value="1"/>
</dbReference>
<reference evidence="19 20" key="2">
    <citation type="journal article" date="2011" name="J. Virol.">
        <title>Virion structure of baboon reovirus, a fusogenic orthoreovirus that lacks an adhesion fiber.</title>
        <authorList>
            <person name="Yan X."/>
            <person name="Parent K.N."/>
            <person name="Goodman R.P."/>
            <person name="Tang J."/>
            <person name="Shou J."/>
            <person name="Nibert M.L."/>
            <person name="Duncan R."/>
            <person name="Baker T.S."/>
        </authorList>
    </citation>
    <scope>NUCLEOTIDE SEQUENCE [LARGE SCALE GENOMIC DNA]</scope>
</reference>
<dbReference type="InterPro" id="IPR054176">
    <property type="entry name" value="Lamba1_VP3"/>
</dbReference>
<keyword evidence="6" id="KW-0547">Nucleotide-binding</keyword>
<keyword evidence="8" id="KW-0378">Hydrolase</keyword>
<keyword evidence="11" id="KW-0067">ATP-binding</keyword>
<dbReference type="InterPro" id="IPR044949">
    <property type="entry name" value="Lambda-1/VP3_sf"/>
</dbReference>
<reference evidence="20" key="1">
    <citation type="journal article" date="1999" name="Virology">
        <title>Extensive sequence divergence and phylogenetic relationships between the fusogenic and nonfusogenic orthoreoviruses: a species proposal.</title>
        <authorList>
            <person name="Duncan R."/>
        </authorList>
    </citation>
    <scope>NUCLEOTIDE SEQUENCE [LARGE SCALE GENOMIC DNA]</scope>
</reference>
<comment type="function">
    <text evidence="15">Inner capsid protein that self-assembles to form an icosahedral capsid with a T=2 symmetry, which consists of 120 copies of VP2, with channels at each of its five-fold vertices. This capsid constitutes the innermost concentric layer of the viral mature particle.</text>
</comment>
<keyword evidence="4" id="KW-0507">mRNA processing</keyword>
<evidence type="ECO:0000256" key="2">
    <source>
        <dbReference type="ARBA" id="ARBA00022561"/>
    </source>
</evidence>
<keyword evidence="7 16" id="KW-0863">Zinc-finger</keyword>
<comment type="subcellular location">
    <subcellularLocation>
        <location evidence="1">Virion</location>
    </subcellularLocation>
</comment>
<evidence type="ECO:0000256" key="5">
    <source>
        <dbReference type="ARBA" id="ARBA00022723"/>
    </source>
</evidence>
<feature type="region of interest" description="Disordered" evidence="17">
    <location>
        <begin position="1"/>
        <end position="53"/>
    </location>
</feature>
<evidence type="ECO:0000256" key="3">
    <source>
        <dbReference type="ARBA" id="ARBA00022611"/>
    </source>
</evidence>
<dbReference type="GO" id="GO:0039625">
    <property type="term" value="C:viral inner capsid"/>
    <property type="evidence" value="ECO:0007669"/>
    <property type="project" value="UniProtKB-KW"/>
</dbReference>
<feature type="compositionally biased region" description="Basic and acidic residues" evidence="17">
    <location>
        <begin position="23"/>
        <end position="36"/>
    </location>
</feature>
<evidence type="ECO:0000256" key="6">
    <source>
        <dbReference type="ARBA" id="ARBA00022741"/>
    </source>
</evidence>
<evidence type="ECO:0000256" key="1">
    <source>
        <dbReference type="ARBA" id="ARBA00004328"/>
    </source>
</evidence>
<evidence type="ECO:0000256" key="14">
    <source>
        <dbReference type="ARBA" id="ARBA00023042"/>
    </source>
</evidence>
<evidence type="ECO:0000256" key="10">
    <source>
        <dbReference type="ARBA" id="ARBA00022833"/>
    </source>
</evidence>
<dbReference type="GO" id="GO:0006370">
    <property type="term" value="P:7-methylguanosine mRNA capping"/>
    <property type="evidence" value="ECO:0007669"/>
    <property type="project" value="UniProtKB-KW"/>
</dbReference>
<dbReference type="GO" id="GO:0008270">
    <property type="term" value="F:zinc ion binding"/>
    <property type="evidence" value="ECO:0007669"/>
    <property type="project" value="UniProtKB-KW"/>
</dbReference>
<dbReference type="CDD" id="cd11674">
    <property type="entry name" value="lambda-1"/>
    <property type="match status" value="1"/>
</dbReference>
<keyword evidence="3" id="KW-1141">T=2 icosahedral capsid protein</keyword>
<dbReference type="SMART" id="SM00355">
    <property type="entry name" value="ZnF_C2H2"/>
    <property type="match status" value="1"/>
</dbReference>
<evidence type="ECO:0000256" key="9">
    <source>
        <dbReference type="ARBA" id="ARBA00022806"/>
    </source>
</evidence>
<keyword evidence="10" id="KW-0862">Zinc</keyword>
<evidence type="ECO:0000256" key="17">
    <source>
        <dbReference type="SAM" id="MobiDB-lite"/>
    </source>
</evidence>
<dbReference type="InterPro" id="IPR013087">
    <property type="entry name" value="Znf_C2H2_type"/>
</dbReference>
<keyword evidence="14" id="KW-0506">mRNA capping</keyword>
<dbReference type="EMBL" id="HQ847905">
    <property type="protein sequence ID" value="AEK86191.1"/>
    <property type="molecule type" value="Genomic_RNA"/>
</dbReference>
<dbReference type="PROSITE" id="PS50157">
    <property type="entry name" value="ZINC_FINGER_C2H2_2"/>
    <property type="match status" value="1"/>
</dbReference>
<evidence type="ECO:0000256" key="8">
    <source>
        <dbReference type="ARBA" id="ARBA00022801"/>
    </source>
</evidence>
<dbReference type="Gene3D" id="3.90.1830.10">
    <property type="entry name" value="Inner capsid protein lambda-1"/>
    <property type="match status" value="1"/>
</dbReference>
<evidence type="ECO:0000256" key="15">
    <source>
        <dbReference type="ARBA" id="ARBA00055768"/>
    </source>
</evidence>
<gene>
    <name evidence="19" type="primary">lambdaC</name>
</gene>
<accession>G0YZM1</accession>
<sequence>MPPNRVRNRTIRRKVNEPVSLNDKVKEHDFSRDGGQIEKATAGSTTNEDSNDVQIKKISEPTSQKAHQDIEDNELVKNQIVPSHKNDEDGGLEDVTQKSQQLSLLNQQKPITGITPKQTEQYVCPICMRAFMSREQLDVHQLTHSIGVSSGLVNYDTQKLILEFIESWSNATTTANNKSRLSNAEVSALMMTVSPLMITWDSGLATSFKLVPIVNAPTVQDVISYTWFSSSYNLPTPFPQASVVRIVLHTNWASMIDNSRNLPLIIPPPTTSNVMLFRELLTTDITPSGCFNPRILRANAIMMSVKFVLDNLHLNANTSYTLDMSAALVPSLGSKYLRVIDSNNSDKWYSIMYPSRLKLPNLSKTSEFVNYCIDDRVGRYDKAQIFSGAMAEWADTFETCDSLTLYIRDRWLLRLEELNISPAELAQGLTRCAKNLVTITAPTAPSSMRMMPFKVTNMERQLHQIMLFMNIGNNADAIEPIISNAAQVLSRVSPLNINPKLVSDSISAIVESTTNSISPAAALLNRLRPQMSDFSDFRRACISILYNGLCTTYLDEASFPSQRGNVLDVNTLVDMFTCLNALLLTTDPNAPIKAFMTVANAMYGFENIHMDDPNWNQQMNAAAFNAPSLWPQCFIHRTIDRRQCPILYNWCNTIHEFWPRPSQTTFGAPDVFGSANLFTDPGVLLLPFQYTPASTVTPTLNLLNEMCNWRNAVIDLLLAIINDGRLTLSWNPAMRSSMANALVKFKIIKSYTPAYIAELLPLELSAIAPALPIQPFQVPFCGLNRDQIPVKMNISRQAPNIMSQPNLHISMTQQFIGVPIRVNARAITVALLSGLYLEGEPLITNVWYADALTPLYTNDSLFANAQQAVIASEAYQTSMVCIGQCANVNNIMDHPFDWLPEIEFGANEAASMAKTINNYFLEAFDLPDDSILIQPFLEGDPRASQITVSYEQYNGLVVKVTPEFKESMIADSTLMVGDVMRHEYNIFGLCRGDIIIGQYLTESGFNPLAPPAELIFSRDDDDVHIFSDRTVASFGMNGNEMTVEDADGNFIPLRGKWIMPLRLWQINHAFFSTILPNRIRSGHLFIRIELGAYPYTLQYFNGRDQMDGFSVFTQWMSMMSSMGMAPVPFLMPESMDHDVSSGLSIHYIWATEFNDGSLFCTNSASPYTIFGPDRSIPLERFSILTNDDIEIKSNQLPEKIDFYGLVRRHNFETPPLSAMVTTYGTGLPHYI</sequence>
<proteinExistence type="predicted"/>
<evidence type="ECO:0000256" key="12">
    <source>
        <dbReference type="ARBA" id="ARBA00022844"/>
    </source>
</evidence>
<dbReference type="PROSITE" id="PS00028">
    <property type="entry name" value="ZINC_FINGER_C2H2_1"/>
    <property type="match status" value="1"/>
</dbReference>